<dbReference type="Proteomes" id="UP000694941">
    <property type="component" value="Unplaced"/>
</dbReference>
<dbReference type="Gene3D" id="2.120.10.80">
    <property type="entry name" value="Kelch-type beta propeller"/>
    <property type="match status" value="1"/>
</dbReference>
<dbReference type="RefSeq" id="XP_022256484.1">
    <property type="nucleotide sequence ID" value="XM_022400776.1"/>
</dbReference>
<evidence type="ECO:0000313" key="1">
    <source>
        <dbReference type="Proteomes" id="UP000694941"/>
    </source>
</evidence>
<gene>
    <name evidence="2" type="primary">LOC111089061</name>
</gene>
<protein>
    <submittedName>
        <fullName evidence="2">Kelch domain-containing protein 8A-like</fullName>
    </submittedName>
</protein>
<name>A0ABM1TKS8_LIMPO</name>
<proteinExistence type="predicted"/>
<keyword evidence="1" id="KW-1185">Reference proteome</keyword>
<evidence type="ECO:0000313" key="2">
    <source>
        <dbReference type="RefSeq" id="XP_022256484.1"/>
    </source>
</evidence>
<accession>A0ABM1TKS8</accession>
<dbReference type="InterPro" id="IPR015915">
    <property type="entry name" value="Kelch-typ_b-propeller"/>
</dbReference>
<dbReference type="GeneID" id="111089061"/>
<sequence>MLESKGRLHVVGGGIQHSQDIGNLYLCSTVDVLMYVDEADQWFSCVPLPSPRHGVGASSIGGVIFVCGGLTTNGIGGLSEVLVKSVNMDKWNVCKELPFPVSGHAVVTIPKLSRNLSVCD</sequence>
<dbReference type="SUPFAM" id="SSF117281">
    <property type="entry name" value="Kelch motif"/>
    <property type="match status" value="1"/>
</dbReference>
<organism evidence="1 2">
    <name type="scientific">Limulus polyphemus</name>
    <name type="common">Atlantic horseshoe crab</name>
    <dbReference type="NCBI Taxonomy" id="6850"/>
    <lineage>
        <taxon>Eukaryota</taxon>
        <taxon>Metazoa</taxon>
        <taxon>Ecdysozoa</taxon>
        <taxon>Arthropoda</taxon>
        <taxon>Chelicerata</taxon>
        <taxon>Merostomata</taxon>
        <taxon>Xiphosura</taxon>
        <taxon>Limulidae</taxon>
        <taxon>Limulus</taxon>
    </lineage>
</organism>
<reference evidence="2" key="1">
    <citation type="submission" date="2025-08" db="UniProtKB">
        <authorList>
            <consortium name="RefSeq"/>
        </authorList>
    </citation>
    <scope>IDENTIFICATION</scope>
    <source>
        <tissue evidence="2">Muscle</tissue>
    </source>
</reference>